<name>X1MKX4_9ZZZZ</name>
<gene>
    <name evidence="1" type="ORF">S06H3_27099</name>
</gene>
<organism evidence="1">
    <name type="scientific">marine sediment metagenome</name>
    <dbReference type="NCBI Taxonomy" id="412755"/>
    <lineage>
        <taxon>unclassified sequences</taxon>
        <taxon>metagenomes</taxon>
        <taxon>ecological metagenomes</taxon>
    </lineage>
</organism>
<dbReference type="EMBL" id="BARV01015701">
    <property type="protein sequence ID" value="GAI32297.1"/>
    <property type="molecule type" value="Genomic_DNA"/>
</dbReference>
<dbReference type="AlphaFoldDB" id="X1MKX4"/>
<comment type="caution">
    <text evidence="1">The sequence shown here is derived from an EMBL/GenBank/DDBJ whole genome shotgun (WGS) entry which is preliminary data.</text>
</comment>
<sequence>MTSVGILSKLNGEIKTVTLKYLIAMRLANLNMMHLAWQRRFPVA</sequence>
<evidence type="ECO:0000313" key="1">
    <source>
        <dbReference type="EMBL" id="GAI32297.1"/>
    </source>
</evidence>
<reference evidence="1" key="1">
    <citation type="journal article" date="2014" name="Front. Microbiol.">
        <title>High frequency of phylogenetically diverse reductive dehalogenase-homologous genes in deep subseafloor sedimentary metagenomes.</title>
        <authorList>
            <person name="Kawai M."/>
            <person name="Futagami T."/>
            <person name="Toyoda A."/>
            <person name="Takaki Y."/>
            <person name="Nishi S."/>
            <person name="Hori S."/>
            <person name="Arai W."/>
            <person name="Tsubouchi T."/>
            <person name="Morono Y."/>
            <person name="Uchiyama I."/>
            <person name="Ito T."/>
            <person name="Fujiyama A."/>
            <person name="Inagaki F."/>
            <person name="Takami H."/>
        </authorList>
    </citation>
    <scope>NUCLEOTIDE SEQUENCE</scope>
    <source>
        <strain evidence="1">Expedition CK06-06</strain>
    </source>
</reference>
<accession>X1MKX4</accession>
<protein>
    <submittedName>
        <fullName evidence="1">Uncharacterized protein</fullName>
    </submittedName>
</protein>
<proteinExistence type="predicted"/>